<proteinExistence type="predicted"/>
<dbReference type="AlphaFoldDB" id="Q6SGW8"/>
<accession>Q6SGW8</accession>
<dbReference type="ESTHER" id="9bact-q6sgw8">
    <property type="family name" value="6_AlphaBeta_hydrolase"/>
</dbReference>
<dbReference type="EMBL" id="AY458640">
    <property type="protein sequence ID" value="AAR37851.1"/>
    <property type="molecule type" value="Genomic_DNA"/>
</dbReference>
<dbReference type="Gene3D" id="3.40.50.1820">
    <property type="entry name" value="alpha/beta hydrolase"/>
    <property type="match status" value="1"/>
</dbReference>
<name>Q6SGW8_9BACT</name>
<reference evidence="2" key="1">
    <citation type="submission" date="2003-11" db="EMBL/GenBank/DDBJ databases">
        <authorList>
            <person name="Heidelberg J.F."/>
            <person name="Eisen J.A."/>
            <person name="Nelson W.C."/>
            <person name="DeLong E.F."/>
        </authorList>
    </citation>
    <scope>NUCLEOTIDE SEQUENCE</scope>
</reference>
<dbReference type="PANTHER" id="PTHR46438:SF2">
    <property type="entry name" value="ALPHA_BETA-HYDROLASES SUPERFAMILY PROTEIN"/>
    <property type="match status" value="1"/>
</dbReference>
<feature type="domain" description="AB hydrolase-1" evidence="1">
    <location>
        <begin position="36"/>
        <end position="277"/>
    </location>
</feature>
<protein>
    <recommendedName>
        <fullName evidence="1">AB hydrolase-1 domain-containing protein</fullName>
    </recommendedName>
</protein>
<dbReference type="InterPro" id="IPR000073">
    <property type="entry name" value="AB_hydrolase_1"/>
</dbReference>
<dbReference type="SUPFAM" id="SSF53474">
    <property type="entry name" value="alpha/beta-Hydrolases"/>
    <property type="match status" value="1"/>
</dbReference>
<organism evidence="2">
    <name type="scientific">uncultured marine bacterium 443</name>
    <dbReference type="NCBI Taxonomy" id="257393"/>
    <lineage>
        <taxon>Bacteria</taxon>
        <taxon>environmental samples</taxon>
    </lineage>
</organism>
<dbReference type="Pfam" id="PF12697">
    <property type="entry name" value="Abhydrolase_6"/>
    <property type="match status" value="1"/>
</dbReference>
<dbReference type="InterPro" id="IPR029058">
    <property type="entry name" value="AB_hydrolase_fold"/>
</dbReference>
<gene>
    <name evidence="2" type="ORF">MBMO_EBAC000-65D02.46</name>
</gene>
<dbReference type="PANTHER" id="PTHR46438">
    <property type="entry name" value="ALPHA/BETA-HYDROLASES SUPERFAMILY PROTEIN"/>
    <property type="match status" value="1"/>
</dbReference>
<evidence type="ECO:0000259" key="1">
    <source>
        <dbReference type="Pfam" id="PF12697"/>
    </source>
</evidence>
<reference evidence="2" key="2">
    <citation type="submission" date="2003-12" db="EMBL/GenBank/DDBJ databases">
        <title>Monterey Bay Coastal Ocean Microbial Observatory environmental clone sequencing.</title>
        <authorList>
            <person name="DeLong E.F."/>
        </authorList>
    </citation>
    <scope>NUCLEOTIDE SEQUENCE</scope>
</reference>
<sequence>MAQLEQAIASEGEVVEGQCGYPLYWYFDTQADGRPIVFIHSINAAPSAIELKPLFQYFRPARSVFAPDLPGFGRSTRAVGSFSAPDFAREIAAFVARISDRGQPDIVALSLGCEFVARAVLEFDMKVRSLTFISPSGFSARTPPSPKLQQRLKRLFNFAGLGRGAYKLLRTERSIRHFYGMNFLGQIPDELVRYALKTTRQGEAHQMPLQFLSMGLFTPNAVDALYRRLDVPVLVLFDEDPNVSFERFAEFEGDSRWRFRRIHPSMGMPQWECPEQTTETIEEFYASL</sequence>
<evidence type="ECO:0000313" key="2">
    <source>
        <dbReference type="EMBL" id="AAR37851.1"/>
    </source>
</evidence>